<gene>
    <name evidence="3" type="ORF">FJR45_07300</name>
</gene>
<dbReference type="GO" id="GO:0009432">
    <property type="term" value="P:SOS response"/>
    <property type="evidence" value="ECO:0007669"/>
    <property type="project" value="TreeGrafter"/>
</dbReference>
<evidence type="ECO:0000256" key="1">
    <source>
        <dbReference type="PROSITE-ProRule" id="PRU00409"/>
    </source>
</evidence>
<dbReference type="RefSeq" id="WP_193149954.1">
    <property type="nucleotide sequence ID" value="NZ_CP041235.1"/>
</dbReference>
<dbReference type="Gene3D" id="3.30.1490.20">
    <property type="entry name" value="ATP-grasp fold, A domain"/>
    <property type="match status" value="1"/>
</dbReference>
<dbReference type="EMBL" id="CP041235">
    <property type="protein sequence ID" value="QOP43765.1"/>
    <property type="molecule type" value="Genomic_DNA"/>
</dbReference>
<evidence type="ECO:0000313" key="4">
    <source>
        <dbReference type="Proteomes" id="UP000593719"/>
    </source>
</evidence>
<dbReference type="InterPro" id="IPR013815">
    <property type="entry name" value="ATP_grasp_subdomain_1"/>
</dbReference>
<dbReference type="PANTHER" id="PTHR21621">
    <property type="entry name" value="RIBOSOMAL PROTEIN S6 MODIFICATION PROTEIN"/>
    <property type="match status" value="1"/>
</dbReference>
<name>A0A7M1B297_9BACT</name>
<dbReference type="GO" id="GO:0046872">
    <property type="term" value="F:metal ion binding"/>
    <property type="evidence" value="ECO:0007669"/>
    <property type="project" value="InterPro"/>
</dbReference>
<proteinExistence type="predicted"/>
<dbReference type="Pfam" id="PF14520">
    <property type="entry name" value="HHH_5"/>
    <property type="match status" value="1"/>
</dbReference>
<dbReference type="SUPFAM" id="SSF47781">
    <property type="entry name" value="RuvA domain 2-like"/>
    <property type="match status" value="1"/>
</dbReference>
<evidence type="ECO:0000259" key="2">
    <source>
        <dbReference type="PROSITE" id="PS50975"/>
    </source>
</evidence>
<dbReference type="InterPro" id="IPR013651">
    <property type="entry name" value="ATP-grasp_RimK-type"/>
</dbReference>
<reference evidence="3 4" key="1">
    <citation type="submission" date="2019-06" db="EMBL/GenBank/DDBJ databases">
        <title>Sulfurimonas gotlandica sp. nov., a chemoautotrophic and psychrotolerant epsilonproteobacterium isolated from a pelagic redoxcline, and an emended description of the genus Sulfurimonas.</title>
        <authorList>
            <person name="Wang S."/>
            <person name="Jiang L."/>
            <person name="Shao Z."/>
        </authorList>
    </citation>
    <scope>NUCLEOTIDE SEQUENCE [LARGE SCALE GENOMIC DNA]</scope>
    <source>
        <strain evidence="3 4">S2-6</strain>
    </source>
</reference>
<dbReference type="InterPro" id="IPR003583">
    <property type="entry name" value="Hlx-hairpin-Hlx_DNA-bd_motif"/>
</dbReference>
<evidence type="ECO:0000313" key="3">
    <source>
        <dbReference type="EMBL" id="QOP43765.1"/>
    </source>
</evidence>
<keyword evidence="4" id="KW-1185">Reference proteome</keyword>
<dbReference type="GO" id="GO:0003677">
    <property type="term" value="F:DNA binding"/>
    <property type="evidence" value="ECO:0007669"/>
    <property type="project" value="InterPro"/>
</dbReference>
<dbReference type="GO" id="GO:0005737">
    <property type="term" value="C:cytoplasm"/>
    <property type="evidence" value="ECO:0007669"/>
    <property type="project" value="TreeGrafter"/>
</dbReference>
<dbReference type="PROSITE" id="PS50975">
    <property type="entry name" value="ATP_GRASP"/>
    <property type="match status" value="1"/>
</dbReference>
<dbReference type="GO" id="GO:0005524">
    <property type="term" value="F:ATP binding"/>
    <property type="evidence" value="ECO:0007669"/>
    <property type="project" value="UniProtKB-UniRule"/>
</dbReference>
<dbReference type="Proteomes" id="UP000593719">
    <property type="component" value="Chromosome"/>
</dbReference>
<feature type="domain" description="ATP-grasp" evidence="2">
    <location>
        <begin position="102"/>
        <end position="285"/>
    </location>
</feature>
<dbReference type="SUPFAM" id="SSF56059">
    <property type="entry name" value="Glutathione synthetase ATP-binding domain-like"/>
    <property type="match status" value="1"/>
</dbReference>
<dbReference type="PANTHER" id="PTHR21621:SF0">
    <property type="entry name" value="BETA-CITRYLGLUTAMATE SYNTHASE B-RELATED"/>
    <property type="match status" value="1"/>
</dbReference>
<organism evidence="3 4">
    <name type="scientific">Sulfurimonas sediminis</name>
    <dbReference type="NCBI Taxonomy" id="2590020"/>
    <lineage>
        <taxon>Bacteria</taxon>
        <taxon>Pseudomonadati</taxon>
        <taxon>Campylobacterota</taxon>
        <taxon>Epsilonproteobacteria</taxon>
        <taxon>Campylobacterales</taxon>
        <taxon>Sulfurimonadaceae</taxon>
        <taxon>Sulfurimonas</taxon>
    </lineage>
</organism>
<keyword evidence="1" id="KW-0067">ATP-binding</keyword>
<dbReference type="InterPro" id="IPR011761">
    <property type="entry name" value="ATP-grasp"/>
</dbReference>
<dbReference type="Gene3D" id="1.10.150.20">
    <property type="entry name" value="5' to 3' exonuclease, C-terminal subdomain"/>
    <property type="match status" value="1"/>
</dbReference>
<keyword evidence="1" id="KW-0547">Nucleotide-binding</keyword>
<dbReference type="Pfam" id="PF08443">
    <property type="entry name" value="RimK"/>
    <property type="match status" value="1"/>
</dbReference>
<dbReference type="InterPro" id="IPR010994">
    <property type="entry name" value="RuvA_2-like"/>
</dbReference>
<dbReference type="KEGG" id="ssei:FJR45_07300"/>
<sequence>MGLSNKELPKLGLLYMDYVLRFFDHSNFKGWPNKIETVTYHWKNDKERFIQEVKDKKIDVLIGNIPATAYETFREIARALPHVRFIPSLDTQFSNKSKENVTRFAWKYDLPIPKTYIYYNHKKADEALKKAKYPKIIKKSYGPSNYGGYFVHKVDSYEEAKKLLEEKRYHPVYVQDFVPMEADIRVMLIGHKPVCAFWRRAPEGEWLTNTSQGGSMDYNDVPKSVLDLAVKVSKAAKAEYWACDVAYGKDGKVRILECATAFAAFPYIRDWIGEYLMWLLSEGRFRKPHIPMFNWEELGKISPDLLRTMRHITFGEFHASYDGAYFGKKKKMYGEKEVYLHELDKKYKISAVKPRYSEEWPSEKWNYQDKLSLKPLRSLKKDSNVEVPKPTKDESQESFRDEVKITQEELSDFLTSVKGIGKKKVKKIVEHFGDVDEVIGVLHQNPNMLTEIKGITEKLVKKVKKAWKKLLK</sequence>
<dbReference type="SMART" id="SM00278">
    <property type="entry name" value="HhH1"/>
    <property type="match status" value="2"/>
</dbReference>
<dbReference type="Gene3D" id="3.30.470.20">
    <property type="entry name" value="ATP-grasp fold, B domain"/>
    <property type="match status" value="1"/>
</dbReference>
<dbReference type="GO" id="GO:0006281">
    <property type="term" value="P:DNA repair"/>
    <property type="evidence" value="ECO:0007669"/>
    <property type="project" value="InterPro"/>
</dbReference>
<dbReference type="GO" id="GO:0018169">
    <property type="term" value="F:ribosomal S6-glutamic acid ligase activity"/>
    <property type="evidence" value="ECO:0007669"/>
    <property type="project" value="TreeGrafter"/>
</dbReference>
<dbReference type="AlphaFoldDB" id="A0A7M1B297"/>
<protein>
    <recommendedName>
        <fullName evidence="2">ATP-grasp domain-containing protein</fullName>
    </recommendedName>
</protein>
<accession>A0A7M1B297</accession>